<dbReference type="PROSITE" id="PS00108">
    <property type="entry name" value="PROTEIN_KINASE_ST"/>
    <property type="match status" value="1"/>
</dbReference>
<keyword evidence="1" id="KW-0479">Metal-binding</keyword>
<dbReference type="GO" id="GO:0008270">
    <property type="term" value="F:zinc ion binding"/>
    <property type="evidence" value="ECO:0007669"/>
    <property type="project" value="UniProtKB-KW"/>
</dbReference>
<dbReference type="InterPro" id="IPR000719">
    <property type="entry name" value="Prot_kinase_dom"/>
</dbReference>
<dbReference type="OrthoDB" id="10252171at2759"/>
<keyword evidence="1" id="KW-0862">Zinc</keyword>
<evidence type="ECO:0000259" key="2">
    <source>
        <dbReference type="PROSITE" id="PS50011"/>
    </source>
</evidence>
<feature type="domain" description="Protein kinase" evidence="2">
    <location>
        <begin position="1"/>
        <end position="217"/>
    </location>
</feature>
<dbReference type="PANTHER" id="PTHR44167:SF30">
    <property type="entry name" value="PHOSPHORYLASE KINASE"/>
    <property type="match status" value="1"/>
</dbReference>
<dbReference type="PANTHER" id="PTHR44167">
    <property type="entry name" value="OVARIAN-SPECIFIC SERINE/THREONINE-PROTEIN KINASE LOK-RELATED"/>
    <property type="match status" value="1"/>
</dbReference>
<accession>A0A9J6BEN2</accession>
<dbReference type="SMART" id="SM00220">
    <property type="entry name" value="S_TKc"/>
    <property type="match status" value="1"/>
</dbReference>
<name>A0A9J6BEN2_POLVA</name>
<dbReference type="GO" id="GO:0004674">
    <property type="term" value="F:protein serine/threonine kinase activity"/>
    <property type="evidence" value="ECO:0007669"/>
    <property type="project" value="TreeGrafter"/>
</dbReference>
<proteinExistence type="predicted"/>
<sequence>MENYNIYQELVKGGYGIVFLGENSRGIVHRDLKPENILICNGTAKIADFGLATLIRNGITGEACSYGYRAPEIIYKKIYDKKVDYFAMGCILYETLTRHPQTFEQINLIQQLCAQNPKDRLADANFIALRILPAGENLEDLRKSKISCNLAATLPKQCKEQTDIDFDKIFCKTNARDYKSVYTQTDIKEVLYKSNYAQTEHVELESQPIVVNVQPFLDLPIEMEILQEIPRANNVQKIEMDDLSERAQNDTSFKTDEELLSMGESSAREYFDLKIIHHGMSRYECTHKICKSKPGKTLSNGANSKGQHVRRHIEKLFKKFTCQTCKRAFASKKNLLNHVKLCK</sequence>
<dbReference type="AlphaFoldDB" id="A0A9J6BEN2"/>
<dbReference type="Gene3D" id="3.30.160.60">
    <property type="entry name" value="Classic Zinc Finger"/>
    <property type="match status" value="1"/>
</dbReference>
<gene>
    <name evidence="4" type="ORF">PVAND_016287</name>
</gene>
<dbReference type="Proteomes" id="UP001107558">
    <property type="component" value="Chromosome 4"/>
</dbReference>
<evidence type="ECO:0000256" key="1">
    <source>
        <dbReference type="PROSITE-ProRule" id="PRU00042"/>
    </source>
</evidence>
<dbReference type="GO" id="GO:0005634">
    <property type="term" value="C:nucleus"/>
    <property type="evidence" value="ECO:0007669"/>
    <property type="project" value="TreeGrafter"/>
</dbReference>
<keyword evidence="1" id="KW-0863">Zinc-finger</keyword>
<dbReference type="InterPro" id="IPR011009">
    <property type="entry name" value="Kinase-like_dom_sf"/>
</dbReference>
<feature type="domain" description="C2H2-type" evidence="3">
    <location>
        <begin position="320"/>
        <end position="343"/>
    </location>
</feature>
<protein>
    <submittedName>
        <fullName evidence="4">Uncharacterized protein</fullName>
    </submittedName>
</protein>
<dbReference type="GO" id="GO:0005524">
    <property type="term" value="F:ATP binding"/>
    <property type="evidence" value="ECO:0007669"/>
    <property type="project" value="InterPro"/>
</dbReference>
<evidence type="ECO:0000313" key="5">
    <source>
        <dbReference type="Proteomes" id="UP001107558"/>
    </source>
</evidence>
<dbReference type="EMBL" id="JADBJN010000004">
    <property type="protein sequence ID" value="KAG5668345.1"/>
    <property type="molecule type" value="Genomic_DNA"/>
</dbReference>
<organism evidence="4 5">
    <name type="scientific">Polypedilum vanderplanki</name>
    <name type="common">Sleeping chironomid midge</name>
    <dbReference type="NCBI Taxonomy" id="319348"/>
    <lineage>
        <taxon>Eukaryota</taxon>
        <taxon>Metazoa</taxon>
        <taxon>Ecdysozoa</taxon>
        <taxon>Arthropoda</taxon>
        <taxon>Hexapoda</taxon>
        <taxon>Insecta</taxon>
        <taxon>Pterygota</taxon>
        <taxon>Neoptera</taxon>
        <taxon>Endopterygota</taxon>
        <taxon>Diptera</taxon>
        <taxon>Nematocera</taxon>
        <taxon>Chironomoidea</taxon>
        <taxon>Chironomidae</taxon>
        <taxon>Chironominae</taxon>
        <taxon>Polypedilum</taxon>
        <taxon>Polypedilum</taxon>
    </lineage>
</organism>
<dbReference type="Gene3D" id="1.10.510.10">
    <property type="entry name" value="Transferase(Phosphotransferase) domain 1"/>
    <property type="match status" value="1"/>
</dbReference>
<reference evidence="4" key="1">
    <citation type="submission" date="2021-03" db="EMBL/GenBank/DDBJ databases">
        <title>Chromosome level genome of the anhydrobiotic midge Polypedilum vanderplanki.</title>
        <authorList>
            <person name="Yoshida Y."/>
            <person name="Kikawada T."/>
            <person name="Gusev O."/>
        </authorList>
    </citation>
    <scope>NUCLEOTIDE SEQUENCE</scope>
    <source>
        <strain evidence="4">NIAS01</strain>
        <tissue evidence="4">Whole body or cell culture</tissue>
    </source>
</reference>
<dbReference type="InterPro" id="IPR008271">
    <property type="entry name" value="Ser/Thr_kinase_AS"/>
</dbReference>
<keyword evidence="5" id="KW-1185">Reference proteome</keyword>
<evidence type="ECO:0000259" key="3">
    <source>
        <dbReference type="PROSITE" id="PS50157"/>
    </source>
</evidence>
<dbReference type="Pfam" id="PF00069">
    <property type="entry name" value="Pkinase"/>
    <property type="match status" value="1"/>
</dbReference>
<dbReference type="GO" id="GO:0044773">
    <property type="term" value="P:mitotic DNA damage checkpoint signaling"/>
    <property type="evidence" value="ECO:0007669"/>
    <property type="project" value="TreeGrafter"/>
</dbReference>
<evidence type="ECO:0000313" key="4">
    <source>
        <dbReference type="EMBL" id="KAG5668345.1"/>
    </source>
</evidence>
<dbReference type="InterPro" id="IPR013087">
    <property type="entry name" value="Znf_C2H2_type"/>
</dbReference>
<dbReference type="SUPFAM" id="SSF56112">
    <property type="entry name" value="Protein kinase-like (PK-like)"/>
    <property type="match status" value="1"/>
</dbReference>
<comment type="caution">
    <text evidence="4">The sequence shown here is derived from an EMBL/GenBank/DDBJ whole genome shotgun (WGS) entry which is preliminary data.</text>
</comment>
<dbReference type="PROSITE" id="PS50157">
    <property type="entry name" value="ZINC_FINGER_C2H2_2"/>
    <property type="match status" value="1"/>
</dbReference>
<dbReference type="PROSITE" id="PS50011">
    <property type="entry name" value="PROTEIN_KINASE_DOM"/>
    <property type="match status" value="1"/>
</dbReference>